<keyword evidence="2 6" id="KW-0812">Transmembrane</keyword>
<accession>A0A1F6AIH0</accession>
<dbReference type="Pfam" id="PF04932">
    <property type="entry name" value="Wzy_C"/>
    <property type="match status" value="1"/>
</dbReference>
<comment type="caution">
    <text evidence="8">The sequence shown here is derived from an EMBL/GenBank/DDBJ whole genome shotgun (WGS) entry which is preliminary data.</text>
</comment>
<dbReference type="PANTHER" id="PTHR37422:SF17">
    <property type="entry name" value="O-ANTIGEN LIGASE"/>
    <property type="match status" value="1"/>
</dbReference>
<feature type="transmembrane region" description="Helical" evidence="6">
    <location>
        <begin position="78"/>
        <end position="97"/>
    </location>
</feature>
<feature type="domain" description="O-antigen ligase-related" evidence="7">
    <location>
        <begin position="39"/>
        <end position="172"/>
    </location>
</feature>
<evidence type="ECO:0000313" key="9">
    <source>
        <dbReference type="Proteomes" id="UP000178759"/>
    </source>
</evidence>
<name>A0A1F6AIH0_9BACT</name>
<dbReference type="InterPro" id="IPR051533">
    <property type="entry name" value="WaaL-like"/>
</dbReference>
<dbReference type="Gene3D" id="1.25.40.10">
    <property type="entry name" value="Tetratricopeptide repeat domain"/>
    <property type="match status" value="1"/>
</dbReference>
<dbReference type="EMBL" id="MFJV01000001">
    <property type="protein sequence ID" value="OGG24077.1"/>
    <property type="molecule type" value="Genomic_DNA"/>
</dbReference>
<evidence type="ECO:0000256" key="1">
    <source>
        <dbReference type="ARBA" id="ARBA00004141"/>
    </source>
</evidence>
<feature type="repeat" description="TPR" evidence="5">
    <location>
        <begin position="390"/>
        <end position="423"/>
    </location>
</feature>
<evidence type="ECO:0000256" key="6">
    <source>
        <dbReference type="SAM" id="Phobius"/>
    </source>
</evidence>
<feature type="transmembrane region" description="Helical" evidence="6">
    <location>
        <begin position="196"/>
        <end position="214"/>
    </location>
</feature>
<evidence type="ECO:0000256" key="4">
    <source>
        <dbReference type="ARBA" id="ARBA00023136"/>
    </source>
</evidence>
<feature type="transmembrane region" description="Helical" evidence="6">
    <location>
        <begin position="12"/>
        <end position="31"/>
    </location>
</feature>
<feature type="repeat" description="TPR" evidence="5">
    <location>
        <begin position="320"/>
        <end position="353"/>
    </location>
</feature>
<proteinExistence type="predicted"/>
<sequence>MNLLAKYGGYNHLANILVFITPLVTVLLQKVRRPINILVALCFLLLLIFTGARGAWIVVGAYIAIFSLIQNNTKLTKVLYMATSVSLFVVALAPFFINKGSLFRPYSTESRLEYWRQALEAVKEKPMFGSGPGTFSLVSKRLQISSQFSSWFAHSQPLEIAVEMGILGLLAFGWLAVCYVRIMLRALHKKHFSSDQWTTPLFWGLVLIFIYSFFEFVLSYFVIWLLFWAALGVCLSRFVPELKKKSTEYSLGISIGIICLFYLLWTSSNVVALLTDRHDLPLLIAPFDIVRAKAYLVITPPSLQDERIKRAILYFNKRDPDVLYELAKNYAGIDQLQNAARLYEKAVQSDPKNKDIKNTFFEFLLTHQMINEIRDELVLLGSSGLNEEWTPKFYIIGLEYINKGNLEKAVPFWQAAASLSPSWGHMWIEYASLLLAVGQRQEARQLLQICQKDTYAGSHCREALYYFDKDEFPPIGFYKNVIRGLHRLGNS</sequence>
<evidence type="ECO:0000256" key="5">
    <source>
        <dbReference type="PROSITE-ProRule" id="PRU00339"/>
    </source>
</evidence>
<evidence type="ECO:0000313" key="8">
    <source>
        <dbReference type="EMBL" id="OGG24077.1"/>
    </source>
</evidence>
<feature type="transmembrane region" description="Helical" evidence="6">
    <location>
        <begin position="251"/>
        <end position="274"/>
    </location>
</feature>
<evidence type="ECO:0000259" key="7">
    <source>
        <dbReference type="Pfam" id="PF04932"/>
    </source>
</evidence>
<feature type="transmembrane region" description="Helical" evidence="6">
    <location>
        <begin position="220"/>
        <end position="239"/>
    </location>
</feature>
<dbReference type="Proteomes" id="UP000178759">
    <property type="component" value="Unassembled WGS sequence"/>
</dbReference>
<dbReference type="SUPFAM" id="SSF48452">
    <property type="entry name" value="TPR-like"/>
    <property type="match status" value="1"/>
</dbReference>
<dbReference type="SMART" id="SM00028">
    <property type="entry name" value="TPR"/>
    <property type="match status" value="2"/>
</dbReference>
<keyword evidence="5" id="KW-0802">TPR repeat</keyword>
<dbReference type="AlphaFoldDB" id="A0A1F6AIH0"/>
<dbReference type="STRING" id="1798392.A3A79_02675"/>
<dbReference type="InterPro" id="IPR007016">
    <property type="entry name" value="O-antigen_ligase-rel_domated"/>
</dbReference>
<dbReference type="InterPro" id="IPR011990">
    <property type="entry name" value="TPR-like_helical_dom_sf"/>
</dbReference>
<organism evidence="8 9">
    <name type="scientific">Candidatus Gottesmanbacteria bacterium RIFCSPLOWO2_01_FULL_43_11b</name>
    <dbReference type="NCBI Taxonomy" id="1798392"/>
    <lineage>
        <taxon>Bacteria</taxon>
        <taxon>Candidatus Gottesmaniibacteriota</taxon>
    </lineage>
</organism>
<dbReference type="InterPro" id="IPR019734">
    <property type="entry name" value="TPR_rpt"/>
</dbReference>
<dbReference type="GO" id="GO:0016020">
    <property type="term" value="C:membrane"/>
    <property type="evidence" value="ECO:0007669"/>
    <property type="project" value="UniProtKB-SubCell"/>
</dbReference>
<keyword evidence="3 6" id="KW-1133">Transmembrane helix</keyword>
<dbReference type="PROSITE" id="PS50005">
    <property type="entry name" value="TPR"/>
    <property type="match status" value="2"/>
</dbReference>
<feature type="transmembrane region" description="Helical" evidence="6">
    <location>
        <begin position="160"/>
        <end position="184"/>
    </location>
</feature>
<dbReference type="PANTHER" id="PTHR37422">
    <property type="entry name" value="TEICHURONIC ACID BIOSYNTHESIS PROTEIN TUAE"/>
    <property type="match status" value="1"/>
</dbReference>
<evidence type="ECO:0000256" key="3">
    <source>
        <dbReference type="ARBA" id="ARBA00022989"/>
    </source>
</evidence>
<comment type="subcellular location">
    <subcellularLocation>
        <location evidence="1">Membrane</location>
        <topology evidence="1">Multi-pass membrane protein</topology>
    </subcellularLocation>
</comment>
<feature type="transmembrane region" description="Helical" evidence="6">
    <location>
        <begin position="37"/>
        <end position="66"/>
    </location>
</feature>
<evidence type="ECO:0000256" key="2">
    <source>
        <dbReference type="ARBA" id="ARBA00022692"/>
    </source>
</evidence>
<protein>
    <recommendedName>
        <fullName evidence="7">O-antigen ligase-related domain-containing protein</fullName>
    </recommendedName>
</protein>
<dbReference type="Pfam" id="PF13181">
    <property type="entry name" value="TPR_8"/>
    <property type="match status" value="2"/>
</dbReference>
<keyword evidence="4 6" id="KW-0472">Membrane</keyword>
<gene>
    <name evidence="8" type="ORF">A3A79_02675</name>
</gene>
<reference evidence="8 9" key="1">
    <citation type="journal article" date="2016" name="Nat. Commun.">
        <title>Thousands of microbial genomes shed light on interconnected biogeochemical processes in an aquifer system.</title>
        <authorList>
            <person name="Anantharaman K."/>
            <person name="Brown C.T."/>
            <person name="Hug L.A."/>
            <person name="Sharon I."/>
            <person name="Castelle C.J."/>
            <person name="Probst A.J."/>
            <person name="Thomas B.C."/>
            <person name="Singh A."/>
            <person name="Wilkins M.J."/>
            <person name="Karaoz U."/>
            <person name="Brodie E.L."/>
            <person name="Williams K.H."/>
            <person name="Hubbard S.S."/>
            <person name="Banfield J.F."/>
        </authorList>
    </citation>
    <scope>NUCLEOTIDE SEQUENCE [LARGE SCALE GENOMIC DNA]</scope>
</reference>